<dbReference type="SUPFAM" id="SSF52980">
    <property type="entry name" value="Restriction endonuclease-like"/>
    <property type="match status" value="1"/>
</dbReference>
<dbReference type="InterPro" id="IPR019080">
    <property type="entry name" value="YqaJ_viral_recombinase"/>
</dbReference>
<dbReference type="NCBIfam" id="TIGR03033">
    <property type="entry name" value="phage_rel_nuc"/>
    <property type="match status" value="1"/>
</dbReference>
<dbReference type="EMBL" id="CP010026">
    <property type="protein sequence ID" value="AJZ58042.1"/>
    <property type="molecule type" value="Genomic_DNA"/>
</dbReference>
<dbReference type="InterPro" id="IPR051703">
    <property type="entry name" value="NF-kappa-B_Signaling_Reg"/>
</dbReference>
<proteinExistence type="predicted"/>
<organism evidence="3 5">
    <name type="scientific">Paraburkholderia fungorum</name>
    <dbReference type="NCBI Taxonomy" id="134537"/>
    <lineage>
        <taxon>Bacteria</taxon>
        <taxon>Pseudomonadati</taxon>
        <taxon>Pseudomonadota</taxon>
        <taxon>Betaproteobacteria</taxon>
        <taxon>Burkholderiales</taxon>
        <taxon>Burkholderiaceae</taxon>
        <taxon>Paraburkholderia</taxon>
    </lineage>
</organism>
<accession>A0AAP5QCK8</accession>
<dbReference type="GO" id="GO:0004519">
    <property type="term" value="F:endonuclease activity"/>
    <property type="evidence" value="ECO:0007669"/>
    <property type="project" value="UniProtKB-KW"/>
</dbReference>
<dbReference type="Gene3D" id="3.90.320.10">
    <property type="match status" value="1"/>
</dbReference>
<dbReference type="KEGG" id="bfn:OI25_3074"/>
<dbReference type="Proteomes" id="UP001246473">
    <property type="component" value="Unassembled WGS sequence"/>
</dbReference>
<sequence length="333" mass="36385">MSQLATSEKPTRSHAALRLVETRSLSRNEWLSVRSTGIGGSDAAAAVGLSPYKSQLELWLEKTGRDAGLATPDPGDTTEPVYWGTLLEPIVATAYTQQTGNRVRKVNAVLQHPTIAFMLANLDREIVGVPGVQVLECKTAGEFGARLWRDGVPEYVQLQVQHQLAVTGKHAADVAVLLCGQQLVVHRIERDDELIARLITLEAQFWQYVTSDTPPPADGSESADRALRCLYPGNAAAAVDFTDDRSLSGTFAELVDVRAAIEAREQQEAKLKQTIQQAMGDASRAVFETGEVSFRRSKDSVGIDLKRLLADHPELQQPYAITKPGSRRFLVSV</sequence>
<dbReference type="PANTHER" id="PTHR46609:SF6">
    <property type="entry name" value="EXONUCLEASE, PHAGE-TYPE_RECB, C-TERMINAL DOMAIN-CONTAINING PROTEIN-RELATED"/>
    <property type="match status" value="1"/>
</dbReference>
<dbReference type="GeneID" id="66516999"/>
<dbReference type="InterPro" id="IPR011604">
    <property type="entry name" value="PDDEXK-like_dom_sf"/>
</dbReference>
<reference evidence="2 4" key="1">
    <citation type="journal article" date="2015" name="Genome Announc.">
        <title>Complete genome sequences for 59 burkholderia isolates, both pathogenic and near neighbor.</title>
        <authorList>
            <person name="Johnson S.L."/>
            <person name="Bishop-Lilly K.A."/>
            <person name="Ladner J.T."/>
            <person name="Daligault H.E."/>
            <person name="Davenport K.W."/>
            <person name="Jaissle J."/>
            <person name="Frey K.G."/>
            <person name="Koroleva G.I."/>
            <person name="Bruce D.C."/>
            <person name="Coyne S.R."/>
            <person name="Broomall S.M."/>
            <person name="Li P.E."/>
            <person name="Teshima H."/>
            <person name="Gibbons H.S."/>
            <person name="Palacios G.F."/>
            <person name="Rosenzweig C.N."/>
            <person name="Redden C.L."/>
            <person name="Xu Y."/>
            <person name="Minogue T.D."/>
            <person name="Chain P.S."/>
        </authorList>
    </citation>
    <scope>NUCLEOTIDE SEQUENCE [LARGE SCALE GENOMIC DNA]</scope>
    <source>
        <strain evidence="2 4">ATCC BAA-463</strain>
    </source>
</reference>
<name>A0AAP5QCK8_9BURK</name>
<dbReference type="Pfam" id="PF09588">
    <property type="entry name" value="YqaJ"/>
    <property type="match status" value="1"/>
</dbReference>
<dbReference type="PANTHER" id="PTHR46609">
    <property type="entry name" value="EXONUCLEASE, PHAGE-TYPE/RECB, C-TERMINAL DOMAIN-CONTAINING PROTEIN"/>
    <property type="match status" value="1"/>
</dbReference>
<dbReference type="EMBL" id="JANSLM010000012">
    <property type="protein sequence ID" value="MDT8841268.1"/>
    <property type="molecule type" value="Genomic_DNA"/>
</dbReference>
<dbReference type="InterPro" id="IPR011335">
    <property type="entry name" value="Restrct_endonuc-II-like"/>
</dbReference>
<protein>
    <submittedName>
        <fullName evidence="2">Phage-type endonuclease domain protein</fullName>
    </submittedName>
    <submittedName>
        <fullName evidence="3">YqaJ viral recombinase family protein</fullName>
    </submittedName>
</protein>
<evidence type="ECO:0000313" key="5">
    <source>
        <dbReference type="Proteomes" id="UP001246473"/>
    </source>
</evidence>
<keyword evidence="2" id="KW-0378">Hydrolase</keyword>
<reference evidence="3" key="2">
    <citation type="submission" date="2022-08" db="EMBL/GenBank/DDBJ databases">
        <authorList>
            <person name="Kim S.-J."/>
        </authorList>
    </citation>
    <scope>NUCLEOTIDE SEQUENCE</scope>
    <source>
        <strain evidence="3">KJ</strain>
    </source>
</reference>
<dbReference type="Proteomes" id="UP000032614">
    <property type="component" value="Chromosome 1"/>
</dbReference>
<keyword evidence="2" id="KW-0255">Endonuclease</keyword>
<evidence type="ECO:0000259" key="1">
    <source>
        <dbReference type="Pfam" id="PF09588"/>
    </source>
</evidence>
<dbReference type="InterPro" id="IPR017482">
    <property type="entry name" value="Lambda-type_endonuclease"/>
</dbReference>
<evidence type="ECO:0000313" key="4">
    <source>
        <dbReference type="Proteomes" id="UP000032614"/>
    </source>
</evidence>
<evidence type="ECO:0000313" key="3">
    <source>
        <dbReference type="EMBL" id="MDT8841268.1"/>
    </source>
</evidence>
<dbReference type="RefSeq" id="WP_046568789.1">
    <property type="nucleotide sequence ID" value="NZ_CP010026.1"/>
</dbReference>
<gene>
    <name evidence="2" type="ORF">OI25_3074</name>
    <name evidence="3" type="ORF">ParKJ_27960</name>
</gene>
<evidence type="ECO:0000313" key="2">
    <source>
        <dbReference type="EMBL" id="AJZ58042.1"/>
    </source>
</evidence>
<keyword evidence="2" id="KW-0540">Nuclease</keyword>
<dbReference type="AlphaFoldDB" id="A0AAP5QCK8"/>
<feature type="domain" description="YqaJ viral recombinase" evidence="1">
    <location>
        <begin position="29"/>
        <end position="170"/>
    </location>
</feature>